<comment type="similarity">
    <text evidence="2">Belongs to the FPP/GGPP synthase family.</text>
</comment>
<dbReference type="InterPro" id="IPR008949">
    <property type="entry name" value="Isoprenoid_synthase_dom_sf"/>
</dbReference>
<dbReference type="Proteomes" id="UP000823388">
    <property type="component" value="Chromosome 5N"/>
</dbReference>
<evidence type="ECO:0000256" key="3">
    <source>
        <dbReference type="ARBA" id="ARBA00022679"/>
    </source>
</evidence>
<dbReference type="Gene3D" id="1.10.600.10">
    <property type="entry name" value="Farnesyl Diphosphate Synthase"/>
    <property type="match status" value="1"/>
</dbReference>
<dbReference type="Pfam" id="PF00348">
    <property type="entry name" value="polyprenyl_synt"/>
    <property type="match status" value="1"/>
</dbReference>
<dbReference type="GO" id="GO:0005737">
    <property type="term" value="C:cytoplasm"/>
    <property type="evidence" value="ECO:0007669"/>
    <property type="project" value="TreeGrafter"/>
</dbReference>
<dbReference type="AlphaFoldDB" id="A0A8T0RYH2"/>
<evidence type="ECO:0000256" key="2">
    <source>
        <dbReference type="ARBA" id="ARBA00006706"/>
    </source>
</evidence>
<comment type="cofactor">
    <cofactor evidence="1">
        <name>Mg(2+)</name>
        <dbReference type="ChEBI" id="CHEBI:18420"/>
    </cofactor>
</comment>
<name>A0A8T0RYH2_PANVG</name>
<evidence type="ECO:0000256" key="5">
    <source>
        <dbReference type="ARBA" id="ARBA00022842"/>
    </source>
</evidence>
<evidence type="ECO:0000313" key="7">
    <source>
        <dbReference type="EMBL" id="KAG2591471.1"/>
    </source>
</evidence>
<dbReference type="GO" id="GO:0004337">
    <property type="term" value="F:(2E,6E)-farnesyl diphosphate synthase activity"/>
    <property type="evidence" value="ECO:0007669"/>
    <property type="project" value="TreeGrafter"/>
</dbReference>
<accession>A0A8T0RYH2</accession>
<organism evidence="7 8">
    <name type="scientific">Panicum virgatum</name>
    <name type="common">Blackwell switchgrass</name>
    <dbReference type="NCBI Taxonomy" id="38727"/>
    <lineage>
        <taxon>Eukaryota</taxon>
        <taxon>Viridiplantae</taxon>
        <taxon>Streptophyta</taxon>
        <taxon>Embryophyta</taxon>
        <taxon>Tracheophyta</taxon>
        <taxon>Spermatophyta</taxon>
        <taxon>Magnoliopsida</taxon>
        <taxon>Liliopsida</taxon>
        <taxon>Poales</taxon>
        <taxon>Poaceae</taxon>
        <taxon>PACMAD clade</taxon>
        <taxon>Panicoideae</taxon>
        <taxon>Panicodae</taxon>
        <taxon>Paniceae</taxon>
        <taxon>Panicinae</taxon>
        <taxon>Panicum</taxon>
        <taxon>Panicum sect. Hiantes</taxon>
    </lineage>
</organism>
<keyword evidence="4" id="KW-0479">Metal-binding</keyword>
<comment type="caution">
    <text evidence="7">The sequence shown here is derived from an EMBL/GenBank/DDBJ whole genome shotgun (WGS) entry which is preliminary data.</text>
</comment>
<dbReference type="GO" id="GO:0045337">
    <property type="term" value="P:farnesyl diphosphate biosynthetic process"/>
    <property type="evidence" value="ECO:0007669"/>
    <property type="project" value="TreeGrafter"/>
</dbReference>
<sequence>MAAASGSRGADSSSSTAAFMETYSKLKKELLEDHTSEITDESSLQLIHRMVDYNVLGGKCNRGLSVVDSYKILKGVDVLSHEDAFLACTLGWCIEWLQGYLLVHDDIMDNSQTRRGKPCWFRVPQEVFRAVSTRVRGTTN</sequence>
<dbReference type="InterPro" id="IPR039702">
    <property type="entry name" value="FPS1-like"/>
</dbReference>
<dbReference type="SUPFAM" id="SSF48576">
    <property type="entry name" value="Terpenoid synthases"/>
    <property type="match status" value="1"/>
</dbReference>
<keyword evidence="3" id="KW-0808">Transferase</keyword>
<evidence type="ECO:0000313" key="8">
    <source>
        <dbReference type="Proteomes" id="UP000823388"/>
    </source>
</evidence>
<dbReference type="PROSITE" id="PS00723">
    <property type="entry name" value="POLYPRENYL_SYNTHASE_1"/>
    <property type="match status" value="1"/>
</dbReference>
<dbReference type="GO" id="GO:0046872">
    <property type="term" value="F:metal ion binding"/>
    <property type="evidence" value="ECO:0007669"/>
    <property type="project" value="UniProtKB-KW"/>
</dbReference>
<reference evidence="7" key="1">
    <citation type="submission" date="2020-05" db="EMBL/GenBank/DDBJ databases">
        <title>WGS assembly of Panicum virgatum.</title>
        <authorList>
            <person name="Lovell J.T."/>
            <person name="Jenkins J."/>
            <person name="Shu S."/>
            <person name="Juenger T.E."/>
            <person name="Schmutz J."/>
        </authorList>
    </citation>
    <scope>NUCLEOTIDE SEQUENCE</scope>
    <source>
        <strain evidence="7">AP13</strain>
    </source>
</reference>
<gene>
    <name evidence="7" type="ORF">PVAP13_5NG447700</name>
</gene>
<evidence type="ECO:0000256" key="1">
    <source>
        <dbReference type="ARBA" id="ARBA00001946"/>
    </source>
</evidence>
<dbReference type="InterPro" id="IPR000092">
    <property type="entry name" value="Polyprenyl_synt"/>
</dbReference>
<keyword evidence="8" id="KW-1185">Reference proteome</keyword>
<keyword evidence="5" id="KW-0460">Magnesium</keyword>
<evidence type="ECO:0000256" key="4">
    <source>
        <dbReference type="ARBA" id="ARBA00022723"/>
    </source>
</evidence>
<dbReference type="EMBL" id="CM029046">
    <property type="protein sequence ID" value="KAG2591471.1"/>
    <property type="molecule type" value="Genomic_DNA"/>
</dbReference>
<evidence type="ECO:0000256" key="6">
    <source>
        <dbReference type="ARBA" id="ARBA00023229"/>
    </source>
</evidence>
<dbReference type="PANTHER" id="PTHR11525">
    <property type="entry name" value="FARNESYL-PYROPHOSPHATE SYNTHETASE"/>
    <property type="match status" value="1"/>
</dbReference>
<keyword evidence="6" id="KW-0414">Isoprene biosynthesis</keyword>
<dbReference type="PANTHER" id="PTHR11525:SF0">
    <property type="entry name" value="FARNESYL PYROPHOSPHATE SYNTHASE"/>
    <property type="match status" value="1"/>
</dbReference>
<dbReference type="InterPro" id="IPR033749">
    <property type="entry name" value="Polyprenyl_synt_CS"/>
</dbReference>
<dbReference type="GO" id="GO:0004161">
    <property type="term" value="F:dimethylallyltranstransferase activity"/>
    <property type="evidence" value="ECO:0007669"/>
    <property type="project" value="TreeGrafter"/>
</dbReference>
<proteinExistence type="inferred from homology"/>
<protein>
    <submittedName>
        <fullName evidence="7">Uncharacterized protein</fullName>
    </submittedName>
</protein>